<dbReference type="OrthoDB" id="5293874at2"/>
<dbReference type="RefSeq" id="WP_063243187.1">
    <property type="nucleotide sequence ID" value="NZ_LUKF01000006.1"/>
</dbReference>
<evidence type="ECO:0000313" key="2">
    <source>
        <dbReference type="EMBL" id="KYG69834.1"/>
    </source>
</evidence>
<evidence type="ECO:0000256" key="1">
    <source>
        <dbReference type="SAM" id="Phobius"/>
    </source>
</evidence>
<keyword evidence="1" id="KW-0472">Membrane</keyword>
<dbReference type="AlphaFoldDB" id="A0A150WTP3"/>
<reference evidence="2 3" key="1">
    <citation type="submission" date="2016-03" db="EMBL/GenBank/DDBJ databases">
        <authorList>
            <person name="Ploux O."/>
        </authorList>
    </citation>
    <scope>NUCLEOTIDE SEQUENCE [LARGE SCALE GENOMIC DNA]</scope>
    <source>
        <strain evidence="2 3">BER2</strain>
    </source>
</reference>
<organism evidence="2 3">
    <name type="scientific">Bdellovibrio bacteriovorus</name>
    <dbReference type="NCBI Taxonomy" id="959"/>
    <lineage>
        <taxon>Bacteria</taxon>
        <taxon>Pseudomonadati</taxon>
        <taxon>Bdellovibrionota</taxon>
        <taxon>Bdellovibrionia</taxon>
        <taxon>Bdellovibrionales</taxon>
        <taxon>Pseudobdellovibrionaceae</taxon>
        <taxon>Bdellovibrio</taxon>
    </lineage>
</organism>
<feature type="transmembrane region" description="Helical" evidence="1">
    <location>
        <begin position="128"/>
        <end position="144"/>
    </location>
</feature>
<name>A0A150WTP3_BDEBC</name>
<protein>
    <recommendedName>
        <fullName evidence="4">MerC domain-containing protein</fullName>
    </recommendedName>
</protein>
<proteinExistence type="predicted"/>
<evidence type="ECO:0000313" key="3">
    <source>
        <dbReference type="Proteomes" id="UP000075391"/>
    </source>
</evidence>
<accession>A0A150WTP3</accession>
<evidence type="ECO:0008006" key="4">
    <source>
        <dbReference type="Google" id="ProtNLM"/>
    </source>
</evidence>
<feature type="transmembrane region" description="Helical" evidence="1">
    <location>
        <begin position="99"/>
        <end position="116"/>
    </location>
</feature>
<keyword evidence="1" id="KW-0812">Transmembrane</keyword>
<comment type="caution">
    <text evidence="2">The sequence shown here is derived from an EMBL/GenBank/DDBJ whole genome shotgun (WGS) entry which is preliminary data.</text>
</comment>
<dbReference type="InterPro" id="IPR004891">
    <property type="entry name" value="Mercury-R_MerC"/>
</dbReference>
<sequence length="153" mass="17359">MDEQVIIEKPMKIDSCCEVDHTQHATFEEKTDRWDKIGIFLSSLCALHCLATPLLVLALPVLGEFFHQEWVHLVMALFVVPVGLFAFWSGYKHHNQMKVFTLGVVGLTMVGGASLLPHEWVEVYEHDVVTILGSIFLITAHILNRRACLCHKH</sequence>
<feature type="transmembrane region" description="Helical" evidence="1">
    <location>
        <begin position="70"/>
        <end position="87"/>
    </location>
</feature>
<dbReference type="GO" id="GO:0015097">
    <property type="term" value="F:mercury ion transmembrane transporter activity"/>
    <property type="evidence" value="ECO:0007669"/>
    <property type="project" value="InterPro"/>
</dbReference>
<dbReference type="Pfam" id="PF03203">
    <property type="entry name" value="MerC"/>
    <property type="match status" value="1"/>
</dbReference>
<keyword evidence="1" id="KW-1133">Transmembrane helix</keyword>
<gene>
    <name evidence="2" type="ORF">AZI85_16480</name>
</gene>
<dbReference type="EMBL" id="LUKF01000006">
    <property type="protein sequence ID" value="KYG69834.1"/>
    <property type="molecule type" value="Genomic_DNA"/>
</dbReference>
<feature type="transmembrane region" description="Helical" evidence="1">
    <location>
        <begin position="37"/>
        <end position="58"/>
    </location>
</feature>
<dbReference type="Proteomes" id="UP000075391">
    <property type="component" value="Unassembled WGS sequence"/>
</dbReference>
<dbReference type="GO" id="GO:0016020">
    <property type="term" value="C:membrane"/>
    <property type="evidence" value="ECO:0007669"/>
    <property type="project" value="InterPro"/>
</dbReference>